<evidence type="ECO:0000259" key="1">
    <source>
        <dbReference type="Pfam" id="PF01471"/>
    </source>
</evidence>
<dbReference type="InterPro" id="IPR036365">
    <property type="entry name" value="PGBD-like_sf"/>
</dbReference>
<comment type="caution">
    <text evidence="2">The sequence shown here is derived from an EMBL/GenBank/DDBJ whole genome shotgun (WGS) entry which is preliminary data.</text>
</comment>
<dbReference type="InterPro" id="IPR036366">
    <property type="entry name" value="PGBDSf"/>
</dbReference>
<dbReference type="InterPro" id="IPR002477">
    <property type="entry name" value="Peptidoglycan-bd-like"/>
</dbReference>
<accession>A0A3L9YZ73</accession>
<dbReference type="OrthoDB" id="1403469at2"/>
<organism evidence="2 3">
    <name type="scientific">Ulvibacter antarcticus</name>
    <dbReference type="NCBI Taxonomy" id="442714"/>
    <lineage>
        <taxon>Bacteria</taxon>
        <taxon>Pseudomonadati</taxon>
        <taxon>Bacteroidota</taxon>
        <taxon>Flavobacteriia</taxon>
        <taxon>Flavobacteriales</taxon>
        <taxon>Flavobacteriaceae</taxon>
        <taxon>Ulvibacter</taxon>
    </lineage>
</organism>
<dbReference type="EMBL" id="REFC01000012">
    <property type="protein sequence ID" value="RMA64389.1"/>
    <property type="molecule type" value="Genomic_DNA"/>
</dbReference>
<dbReference type="RefSeq" id="WP_121906838.1">
    <property type="nucleotide sequence ID" value="NZ_REFC01000012.1"/>
</dbReference>
<dbReference type="SUPFAM" id="SSF47090">
    <property type="entry name" value="PGBD-like"/>
    <property type="match status" value="1"/>
</dbReference>
<keyword evidence="3" id="KW-1185">Reference proteome</keyword>
<dbReference type="AlphaFoldDB" id="A0A3L9YZ73"/>
<gene>
    <name evidence="2" type="ORF">BXY75_1264</name>
</gene>
<sequence length="413" mass="46784">MSTLFLGSCDTGKIPADRKRFLAPYHKDGLLVGKVSFRDDDRTTWRSFREENGSQVKELQEFLFKAGFMPRGVIDGIFDYVTQAAARLFQEYVRTLDPNGDKSMVPDGIVGNGTMKHVQRWKDQHIVADWGKGSPTNSSKEYKDWIALLNKAKTHYMNNPGPIMQHVNGMNKTYSTIKVKDWNFDTDKIHLIGIRRKEDTSISDRKNDDIFVLLINGMVFKFWGSTDPSVRMARRKDEAFLVEGQHKYRFGWHKISIEKKIYRALKPFDSTGVLVLRDWNDDNALTSKDLEVTDRNGVKRGVNVNNSINIHWSGIGGLNYSAGCQVVSGRSYINNRNETVSCKKFASNSYGDLNSGAKKTKGAYNVLADMIVCYSKKDVNSLYYTLGREESLDLDANIGANYALDALTRMTSV</sequence>
<evidence type="ECO:0000313" key="2">
    <source>
        <dbReference type="EMBL" id="RMA64389.1"/>
    </source>
</evidence>
<protein>
    <recommendedName>
        <fullName evidence="1">Peptidoglycan binding-like domain-containing protein</fullName>
    </recommendedName>
</protein>
<proteinExistence type="predicted"/>
<evidence type="ECO:0000313" key="3">
    <source>
        <dbReference type="Proteomes" id="UP000271339"/>
    </source>
</evidence>
<dbReference type="Proteomes" id="UP000271339">
    <property type="component" value="Unassembled WGS sequence"/>
</dbReference>
<feature type="domain" description="Peptidoglycan binding-like" evidence="1">
    <location>
        <begin position="52"/>
        <end position="93"/>
    </location>
</feature>
<dbReference type="Pfam" id="PF01471">
    <property type="entry name" value="PG_binding_1"/>
    <property type="match status" value="1"/>
</dbReference>
<name>A0A3L9YZ73_9FLAO</name>
<reference evidence="2 3" key="1">
    <citation type="submission" date="2018-10" db="EMBL/GenBank/DDBJ databases">
        <title>Genomic Encyclopedia of Archaeal and Bacterial Type Strains, Phase II (KMG-II): from individual species to whole genera.</title>
        <authorList>
            <person name="Goeker M."/>
        </authorList>
    </citation>
    <scope>NUCLEOTIDE SEQUENCE [LARGE SCALE GENOMIC DNA]</scope>
    <source>
        <strain evidence="2 3">DSM 23424</strain>
    </source>
</reference>
<dbReference type="Gene3D" id="1.10.101.10">
    <property type="entry name" value="PGBD-like superfamily/PGBD"/>
    <property type="match status" value="1"/>
</dbReference>